<keyword evidence="3" id="KW-0067">ATP-binding</keyword>
<dbReference type="GO" id="GO:0005524">
    <property type="term" value="F:ATP binding"/>
    <property type="evidence" value="ECO:0007669"/>
    <property type="project" value="UniProtKB-KW"/>
</dbReference>
<dbReference type="AlphaFoldDB" id="A0A3B0U2P1"/>
<dbReference type="SUPFAM" id="SSF160467">
    <property type="entry name" value="PH0987 N-terminal domain-like"/>
    <property type="match status" value="1"/>
</dbReference>
<dbReference type="EMBL" id="UOEO01000093">
    <property type="protein sequence ID" value="VAW18699.1"/>
    <property type="molecule type" value="Genomic_DNA"/>
</dbReference>
<keyword evidence="1" id="KW-0547">Nucleotide-binding</keyword>
<organism evidence="5">
    <name type="scientific">hydrothermal vent metagenome</name>
    <dbReference type="NCBI Taxonomy" id="652676"/>
    <lineage>
        <taxon>unclassified sequences</taxon>
        <taxon>metagenomes</taxon>
        <taxon>ecological metagenomes</taxon>
    </lineage>
</organism>
<name>A0A3B0U2P1_9ZZZZ</name>
<evidence type="ECO:0000259" key="4">
    <source>
        <dbReference type="SMART" id="SM00796"/>
    </source>
</evidence>
<evidence type="ECO:0000256" key="3">
    <source>
        <dbReference type="ARBA" id="ARBA00022840"/>
    </source>
</evidence>
<keyword evidence="2 5" id="KW-0378">Hydrolase</keyword>
<evidence type="ECO:0000256" key="1">
    <source>
        <dbReference type="ARBA" id="ARBA00022741"/>
    </source>
</evidence>
<evidence type="ECO:0000313" key="5">
    <source>
        <dbReference type="EMBL" id="VAW18699.1"/>
    </source>
</evidence>
<dbReference type="Gene3D" id="3.30.1360.40">
    <property type="match status" value="1"/>
</dbReference>
<gene>
    <name evidence="5" type="ORF">MNBD_ALPHA12-533</name>
</gene>
<protein>
    <submittedName>
        <fullName evidence="5">Allophanate hydrolase 2 subunit 1</fullName>
        <ecNumber evidence="5">3.5.1.54</ecNumber>
    </submittedName>
</protein>
<dbReference type="SMART" id="SM00796">
    <property type="entry name" value="AHS1"/>
    <property type="match status" value="1"/>
</dbReference>
<dbReference type="GO" id="GO:0004039">
    <property type="term" value="F:allophanate hydrolase activity"/>
    <property type="evidence" value="ECO:0007669"/>
    <property type="project" value="UniProtKB-EC"/>
</dbReference>
<dbReference type="InterPro" id="IPR003833">
    <property type="entry name" value="CT_C_D"/>
</dbReference>
<sequence length="231" mass="24468">MNIATNTAHTSQTNGAVRLLAAGDSGLLVRFATSLSDSANKSAIEGAHKLVLAAISGVEEVVPSLVSVLLRYDPKKIGFFALCNEVRLALAAGASNNGFVAKLREIEIVYGGDDGPDLACVARLCQLDVNDFIAAHCRHEIRVLATGFAPGFIYCGLHEQALSIPRRVEIHPRVKPGSILFAAGQTAITATSIPTGWHVIGRTDFINFQPRLSPPILVAAGDMVRFSPLSA</sequence>
<dbReference type="Gene3D" id="2.40.100.10">
    <property type="entry name" value="Cyclophilin-like"/>
    <property type="match status" value="1"/>
</dbReference>
<dbReference type="InterPro" id="IPR010016">
    <property type="entry name" value="PxpB"/>
</dbReference>
<dbReference type="PANTHER" id="PTHR34698:SF2">
    <property type="entry name" value="5-OXOPROLINASE SUBUNIT B"/>
    <property type="match status" value="1"/>
</dbReference>
<proteinExistence type="predicted"/>
<dbReference type="InterPro" id="IPR029000">
    <property type="entry name" value="Cyclophilin-like_dom_sf"/>
</dbReference>
<dbReference type="EC" id="3.5.1.54" evidence="5"/>
<dbReference type="PANTHER" id="PTHR34698">
    <property type="entry name" value="5-OXOPROLINASE SUBUNIT B"/>
    <property type="match status" value="1"/>
</dbReference>
<accession>A0A3B0U2P1</accession>
<reference evidence="5" key="1">
    <citation type="submission" date="2018-06" db="EMBL/GenBank/DDBJ databases">
        <authorList>
            <person name="Zhirakovskaya E."/>
        </authorList>
    </citation>
    <scope>NUCLEOTIDE SEQUENCE</scope>
</reference>
<dbReference type="Pfam" id="PF02682">
    <property type="entry name" value="CT_C_D"/>
    <property type="match status" value="1"/>
</dbReference>
<evidence type="ECO:0000256" key="2">
    <source>
        <dbReference type="ARBA" id="ARBA00022801"/>
    </source>
</evidence>
<dbReference type="SUPFAM" id="SSF50891">
    <property type="entry name" value="Cyclophilin-like"/>
    <property type="match status" value="1"/>
</dbReference>
<feature type="domain" description="Carboxyltransferase" evidence="4">
    <location>
        <begin position="17"/>
        <end position="218"/>
    </location>
</feature>